<evidence type="ECO:0000256" key="5">
    <source>
        <dbReference type="SAM" id="MobiDB-lite"/>
    </source>
</evidence>
<dbReference type="Proteomes" id="UP000288805">
    <property type="component" value="Unassembled WGS sequence"/>
</dbReference>
<keyword evidence="1" id="KW-0479">Metal-binding</keyword>
<dbReference type="InterPro" id="IPR006564">
    <property type="entry name" value="Znf_PMZ"/>
</dbReference>
<dbReference type="PROSITE" id="PS50966">
    <property type="entry name" value="ZF_SWIM"/>
    <property type="match status" value="1"/>
</dbReference>
<proteinExistence type="predicted"/>
<dbReference type="Pfam" id="PF04434">
    <property type="entry name" value="SWIM"/>
    <property type="match status" value="1"/>
</dbReference>
<feature type="region of interest" description="Disordered" evidence="5">
    <location>
        <begin position="1289"/>
        <end position="1345"/>
    </location>
</feature>
<dbReference type="InterPro" id="IPR044824">
    <property type="entry name" value="MAIN-like"/>
</dbReference>
<name>A0A438FPA0_VITVI</name>
<sequence>MLSMIFRYPILMSIGNGNINYIQLPIKDDDDLRLMFHVVAQIPPSNTIEMYLQTRPRDHSSELSPSFDQEIMGHDVEIPAKGNSAVQIDEMNENLAHNDEMGGNLAVDEINEMHYDDEPPTNKHDCEPLTPRTGLWNESNELFKGLRFESKEDLQYAVKRYAICRNQHLVVCESEPQLWAVRCKKWQEGCNWRLRACRRKSHEMFEITKYAGPHTCVYPKLSQDHSQLDSTLIAREIQNVVQRDHTTSIATLHQIVKDKFGYDVHYRRIWEAKRKAMLRVFGDWDESYQALPKWMNILQLTNPGTKEESQDSWSWFLIALRHHVTQREGICLISDRHAGINAAVRNPSVGWSPPHAQHRYCLRHVVSNFNDKFKNKVLKELAYRAGCQHQPRKYERYMEELKRLDEKSVAWFSKLDTQKWTQAYDLGYRAEIRARMAVGDVYTAYAIEKFRRAEAKASGHTVTIFHRIHETFEVITALHGFHMDKGRNKQVVKLNEGTCSCNKWQSFGIPCSHVLAVSAHMRIDSWQLVEKYYRLDAYASCYAPEFNPIPHESYWPYPDFPILHPDPTSMRDKGRPRSSRIRNEMDLKEPSVSPHDGARTLGSDSLHGQATHRSSAAWTGVDSKELHCRRREAIFHRTSVLDGRIIPLLQQAGFYGVARLGFISLDWHLITAFVERWRPETHTFHLPQGECTITLQDIAMLIGLPVDGDVVTGSTCLDWRHVCYSLLGLTPGDTDIDGQRLHLTWLSQSFPTLAPDADEESIQRYTRAYILQLIGGFLFSGKSSDKVHLMFLPLLEDFEVAGRYSWGSACLAWLYRQLCRASHIDTHDISGPLILLQLWVWERFPFIAPHRLRIAPHDDQLPPPPLAIRWRDEFQTTSISMHVLAQYRHHLDRLTADQIIWQPYVDDMNVGLPDYCTAGKDIWCTISPLICFHIIEWHRPDRVLRQFGFRQGIPQPCDNESILHKCDLRGRHDVDWTTRHGDYIRRWSSRREHIARGEMAIGSLGYHDPYMVWYRSITIRFLTRTGSFHKLLTTSIHQIYDIAPPDDFRIRRLCTTVLEAIHEMDRLDAPFSVDATTHLQPPSGDVRPTRRGPRTREIRHTPAVARVRPSTDISPPPHQQPTSSITRSGGVRTRGGGPHTRSSPPPHQQPISSITRSGGVQTREGGPHTRSSPPLYQQPISPITRSGGVRTRGGGPHTRSSPPLHQQPISPITRSGGVRTRGRGAHTRGTRHTSVLRDAPSTDISLPPVQETPITPMEVPSTPPVVPLVASSPPSIEATLVHEELVHIANDDQQGQKTNRGRGHGRGRGRGAHGGLHVSPIEPLVEHAHHRRPLRKRKAPSCGTH</sequence>
<feature type="compositionally biased region" description="Basic residues" evidence="5">
    <location>
        <begin position="1328"/>
        <end position="1339"/>
    </location>
</feature>
<dbReference type="GO" id="GO:0008270">
    <property type="term" value="F:zinc ion binding"/>
    <property type="evidence" value="ECO:0007669"/>
    <property type="project" value="UniProtKB-KW"/>
</dbReference>
<evidence type="ECO:0000256" key="2">
    <source>
        <dbReference type="ARBA" id="ARBA00022771"/>
    </source>
</evidence>
<gene>
    <name evidence="7" type="primary">MAIL3_164</name>
    <name evidence="7" type="ORF">CK203_066316</name>
</gene>
<evidence type="ECO:0000313" key="7">
    <source>
        <dbReference type="EMBL" id="RVW61778.1"/>
    </source>
</evidence>
<dbReference type="PANTHER" id="PTHR46033">
    <property type="entry name" value="PROTEIN MAIN-LIKE 2"/>
    <property type="match status" value="1"/>
</dbReference>
<dbReference type="InterPro" id="IPR007527">
    <property type="entry name" value="Znf_SWIM"/>
</dbReference>
<evidence type="ECO:0000256" key="3">
    <source>
        <dbReference type="ARBA" id="ARBA00022833"/>
    </source>
</evidence>
<feature type="compositionally biased region" description="Polar residues" evidence="5">
    <location>
        <begin position="602"/>
        <end position="616"/>
    </location>
</feature>
<keyword evidence="3" id="KW-0862">Zinc</keyword>
<feature type="compositionally biased region" description="Basic and acidic residues" evidence="5">
    <location>
        <begin position="569"/>
        <end position="589"/>
    </location>
</feature>
<keyword evidence="2 4" id="KW-0863">Zinc-finger</keyword>
<accession>A0A438FPA0</accession>
<dbReference type="InterPro" id="IPR019557">
    <property type="entry name" value="AminoTfrase-like_pln_mobile"/>
</dbReference>
<dbReference type="GO" id="GO:0010073">
    <property type="term" value="P:meristem maintenance"/>
    <property type="evidence" value="ECO:0007669"/>
    <property type="project" value="InterPro"/>
</dbReference>
<feature type="compositionally biased region" description="Basic residues" evidence="5">
    <location>
        <begin position="1299"/>
        <end position="1311"/>
    </location>
</feature>
<dbReference type="PANTHER" id="PTHR46033:SF8">
    <property type="entry name" value="PROTEIN MAINTENANCE OF MERISTEMS-LIKE"/>
    <property type="match status" value="1"/>
</dbReference>
<feature type="compositionally biased region" description="Polar residues" evidence="5">
    <location>
        <begin position="1200"/>
        <end position="1212"/>
    </location>
</feature>
<feature type="region of interest" description="Disordered" evidence="5">
    <location>
        <begin position="1072"/>
        <end position="1247"/>
    </location>
</feature>
<protein>
    <submittedName>
        <fullName evidence="7">Serine/threonine-protein phosphatase 7 long form-like</fullName>
    </submittedName>
</protein>
<comment type="caution">
    <text evidence="7">The sequence shown here is derived from an EMBL/GenBank/DDBJ whole genome shotgun (WGS) entry which is preliminary data.</text>
</comment>
<dbReference type="Pfam" id="PF03108">
    <property type="entry name" value="DBD_Tnp_Mut"/>
    <property type="match status" value="1"/>
</dbReference>
<reference evidence="7 8" key="1">
    <citation type="journal article" date="2018" name="PLoS Genet.">
        <title>Population sequencing reveals clonal diversity and ancestral inbreeding in the grapevine cultivar Chardonnay.</title>
        <authorList>
            <person name="Roach M.J."/>
            <person name="Johnson D.L."/>
            <person name="Bohlmann J."/>
            <person name="van Vuuren H.J."/>
            <person name="Jones S.J."/>
            <person name="Pretorius I.S."/>
            <person name="Schmidt S.A."/>
            <person name="Borneman A.R."/>
        </authorList>
    </citation>
    <scope>NUCLEOTIDE SEQUENCE [LARGE SCALE GENOMIC DNA]</scope>
    <source>
        <strain evidence="8">cv. Chardonnay</strain>
        <tissue evidence="7">Leaf</tissue>
    </source>
</reference>
<dbReference type="EMBL" id="QGNW01000807">
    <property type="protein sequence ID" value="RVW61778.1"/>
    <property type="molecule type" value="Genomic_DNA"/>
</dbReference>
<dbReference type="Pfam" id="PF10551">
    <property type="entry name" value="MULE"/>
    <property type="match status" value="1"/>
</dbReference>
<feature type="compositionally biased region" description="Basic residues" evidence="5">
    <location>
        <begin position="1220"/>
        <end position="1231"/>
    </location>
</feature>
<dbReference type="SMART" id="SM00575">
    <property type="entry name" value="ZnF_PMZ"/>
    <property type="match status" value="1"/>
</dbReference>
<evidence type="ECO:0000256" key="1">
    <source>
        <dbReference type="ARBA" id="ARBA00022723"/>
    </source>
</evidence>
<feature type="domain" description="SWIM-type" evidence="6">
    <location>
        <begin position="490"/>
        <end position="522"/>
    </location>
</feature>
<evidence type="ECO:0000259" key="6">
    <source>
        <dbReference type="PROSITE" id="PS50966"/>
    </source>
</evidence>
<dbReference type="Pfam" id="PF10536">
    <property type="entry name" value="PMD"/>
    <property type="match status" value="1"/>
</dbReference>
<evidence type="ECO:0000256" key="4">
    <source>
        <dbReference type="PROSITE-ProRule" id="PRU00325"/>
    </source>
</evidence>
<dbReference type="InterPro" id="IPR018289">
    <property type="entry name" value="MULE_transposase_dom"/>
</dbReference>
<feature type="compositionally biased region" description="Low complexity" evidence="5">
    <location>
        <begin position="1122"/>
        <end position="1131"/>
    </location>
</feature>
<dbReference type="InterPro" id="IPR004332">
    <property type="entry name" value="Transposase_MuDR"/>
</dbReference>
<organism evidence="7 8">
    <name type="scientific">Vitis vinifera</name>
    <name type="common">Grape</name>
    <dbReference type="NCBI Taxonomy" id="29760"/>
    <lineage>
        <taxon>Eukaryota</taxon>
        <taxon>Viridiplantae</taxon>
        <taxon>Streptophyta</taxon>
        <taxon>Embryophyta</taxon>
        <taxon>Tracheophyta</taxon>
        <taxon>Spermatophyta</taxon>
        <taxon>Magnoliopsida</taxon>
        <taxon>eudicotyledons</taxon>
        <taxon>Gunneridae</taxon>
        <taxon>Pentapetalae</taxon>
        <taxon>rosids</taxon>
        <taxon>Vitales</taxon>
        <taxon>Vitaceae</taxon>
        <taxon>Viteae</taxon>
        <taxon>Vitis</taxon>
    </lineage>
</organism>
<evidence type="ECO:0000313" key="8">
    <source>
        <dbReference type="Proteomes" id="UP000288805"/>
    </source>
</evidence>
<feature type="compositionally biased region" description="Polar residues" evidence="5">
    <location>
        <begin position="1169"/>
        <end position="1183"/>
    </location>
</feature>
<feature type="region of interest" description="Disordered" evidence="5">
    <location>
        <begin position="566"/>
        <end position="616"/>
    </location>
</feature>